<accession>A0A2U8VQL4</accession>
<organism evidence="2 3">
    <name type="scientific">Methylobacterium radiodurans</name>
    <dbReference type="NCBI Taxonomy" id="2202828"/>
    <lineage>
        <taxon>Bacteria</taxon>
        <taxon>Pseudomonadati</taxon>
        <taxon>Pseudomonadota</taxon>
        <taxon>Alphaproteobacteria</taxon>
        <taxon>Hyphomicrobiales</taxon>
        <taxon>Methylobacteriaceae</taxon>
        <taxon>Methylobacterium</taxon>
    </lineage>
</organism>
<keyword evidence="3" id="KW-1185">Reference proteome</keyword>
<gene>
    <name evidence="2" type="ORF">DK427_08110</name>
</gene>
<sequence>MDIAVDKVSEMIVRLRAVEVKEGPTDPDSGSNAIDDGATDVLVGGTDDQTEREIRDVLAGLNDDERADLLALLYVGRGDMEPEEWADAVRFARDREAAGEGAARELLGVPNASDLLSEGLDRLGIAQDLPED</sequence>
<dbReference type="OrthoDB" id="5641374at2"/>
<protein>
    <recommendedName>
        <fullName evidence="4">DUF3775 domain-containing protein</fullName>
    </recommendedName>
</protein>
<dbReference type="EMBL" id="CP029551">
    <property type="protein sequence ID" value="AWN35711.1"/>
    <property type="molecule type" value="Genomic_DNA"/>
</dbReference>
<proteinExistence type="predicted"/>
<evidence type="ECO:0000313" key="3">
    <source>
        <dbReference type="Proteomes" id="UP000246058"/>
    </source>
</evidence>
<dbReference type="AlphaFoldDB" id="A0A2U8VQL4"/>
<name>A0A2U8VQL4_9HYPH</name>
<feature type="region of interest" description="Disordered" evidence="1">
    <location>
        <begin position="22"/>
        <end position="47"/>
    </location>
</feature>
<evidence type="ECO:0000256" key="1">
    <source>
        <dbReference type="SAM" id="MobiDB-lite"/>
    </source>
</evidence>
<dbReference type="RefSeq" id="WP_109950826.1">
    <property type="nucleotide sequence ID" value="NZ_CP029551.1"/>
</dbReference>
<reference evidence="2 3" key="1">
    <citation type="submission" date="2018-05" db="EMBL/GenBank/DDBJ databases">
        <title>Complete Genome Sequence of Methylobacterium sp. 17Sr1-43.</title>
        <authorList>
            <person name="Srinivasan S."/>
        </authorList>
    </citation>
    <scope>NUCLEOTIDE SEQUENCE [LARGE SCALE GENOMIC DNA]</scope>
    <source>
        <strain evidence="2 3">17Sr1-43</strain>
    </source>
</reference>
<dbReference type="InterPro" id="IPR022254">
    <property type="entry name" value="DUF3775"/>
</dbReference>
<dbReference type="KEGG" id="meti:DK427_08110"/>
<evidence type="ECO:0000313" key="2">
    <source>
        <dbReference type="EMBL" id="AWN35711.1"/>
    </source>
</evidence>
<dbReference type="Pfam" id="PF12616">
    <property type="entry name" value="DUF3775"/>
    <property type="match status" value="1"/>
</dbReference>
<dbReference type="Proteomes" id="UP000246058">
    <property type="component" value="Chromosome"/>
</dbReference>
<evidence type="ECO:0008006" key="4">
    <source>
        <dbReference type="Google" id="ProtNLM"/>
    </source>
</evidence>